<proteinExistence type="predicted"/>
<name>A0A367PMM6_CUPNE</name>
<dbReference type="PANTHER" id="PTHR34853:SF1">
    <property type="entry name" value="LIPASE 5"/>
    <property type="match status" value="1"/>
</dbReference>
<dbReference type="PANTHER" id="PTHR34853">
    <property type="match status" value="1"/>
</dbReference>
<feature type="chain" id="PRO_5017066290" evidence="1">
    <location>
        <begin position="33"/>
        <end position="394"/>
    </location>
</feature>
<dbReference type="Gene3D" id="3.40.50.1820">
    <property type="entry name" value="alpha/beta hydrolase"/>
    <property type="match status" value="2"/>
</dbReference>
<dbReference type="SUPFAM" id="SSF53474">
    <property type="entry name" value="alpha/beta-Hydrolases"/>
    <property type="match status" value="1"/>
</dbReference>
<dbReference type="GO" id="GO:0004806">
    <property type="term" value="F:triacylglycerol lipase activity"/>
    <property type="evidence" value="ECO:0007669"/>
    <property type="project" value="InterPro"/>
</dbReference>
<evidence type="ECO:0000313" key="2">
    <source>
        <dbReference type="EMBL" id="RCJ08447.1"/>
    </source>
</evidence>
<feature type="signal peptide" evidence="1">
    <location>
        <begin position="1"/>
        <end position="32"/>
    </location>
</feature>
<gene>
    <name evidence="2" type="ORF">DDK22_11110</name>
</gene>
<evidence type="ECO:0000313" key="3">
    <source>
        <dbReference type="Proteomes" id="UP000253501"/>
    </source>
</evidence>
<organism evidence="2 3">
    <name type="scientific">Cupriavidus necator</name>
    <name type="common">Alcaligenes eutrophus</name>
    <name type="synonym">Ralstonia eutropha</name>
    <dbReference type="NCBI Taxonomy" id="106590"/>
    <lineage>
        <taxon>Bacteria</taxon>
        <taxon>Pseudomonadati</taxon>
        <taxon>Pseudomonadota</taxon>
        <taxon>Betaproteobacteria</taxon>
        <taxon>Burkholderiales</taxon>
        <taxon>Burkholderiaceae</taxon>
        <taxon>Cupriavidus</taxon>
    </lineage>
</organism>
<evidence type="ECO:0000256" key="1">
    <source>
        <dbReference type="SAM" id="SignalP"/>
    </source>
</evidence>
<sequence length="394" mass="40680">MSQEESIGVSYTRRKAHCGLAALLAVAGLLLAACGGDGDSPSVDAPGKLLSVQNYAGPTALQEASANVSISYVTTSFNGKPTTVNGLISLPKTPPPAGGYPVISWANGTTGFAPQCAPSAVVSAVRDAYLNEWLKRGYAVLRTDYEGWGGATGHRPLVHGTSNANAVTDIVTAAHAYSSQLSNDWMVVGHSEGAGAAVWTAGLVDEAGGKYPLKGAIAIAPVGPGILKFMDNAVNGGAVLGQPFLSVTVLAAKVVDPTINLDALVKEPMKSQVEAARTQCLGPLFVLPQLQPGQYLNPGADYDKVARFLKTQQDPSALTMRVPVSIIQGSNDETTVTPPTTAQMISSLCSRGASIQYKEYAGQTHSGVIPTSQDDAFSFAAAAFAGNAPKNSCM</sequence>
<dbReference type="EMBL" id="QDHA01000024">
    <property type="protein sequence ID" value="RCJ08447.1"/>
    <property type="molecule type" value="Genomic_DNA"/>
</dbReference>
<dbReference type="Proteomes" id="UP000253501">
    <property type="component" value="Unassembled WGS sequence"/>
</dbReference>
<dbReference type="Pfam" id="PF03583">
    <property type="entry name" value="LIP"/>
    <property type="match status" value="1"/>
</dbReference>
<dbReference type="AlphaFoldDB" id="A0A367PMM6"/>
<protein>
    <submittedName>
        <fullName evidence="2">Lipase</fullName>
    </submittedName>
</protein>
<comment type="caution">
    <text evidence="2">The sequence shown here is derived from an EMBL/GenBank/DDBJ whole genome shotgun (WGS) entry which is preliminary data.</text>
</comment>
<keyword evidence="1" id="KW-0732">Signal</keyword>
<accession>A0A367PMM6</accession>
<dbReference type="GO" id="GO:0016042">
    <property type="term" value="P:lipid catabolic process"/>
    <property type="evidence" value="ECO:0007669"/>
    <property type="project" value="InterPro"/>
</dbReference>
<reference evidence="2 3" key="1">
    <citation type="submission" date="2018-04" db="EMBL/GenBank/DDBJ databases">
        <title>Cupriavidus necator CR12 genome sequencing and assembly.</title>
        <authorList>
            <person name="Ben Fekih I."/>
            <person name="Mazhar H.S."/>
            <person name="Bello S.K."/>
            <person name="Rensing C."/>
        </authorList>
    </citation>
    <scope>NUCLEOTIDE SEQUENCE [LARGE SCALE GENOMIC DNA]</scope>
    <source>
        <strain evidence="2 3">CR12</strain>
    </source>
</reference>
<dbReference type="InterPro" id="IPR005152">
    <property type="entry name" value="Lipase_secreted"/>
</dbReference>
<dbReference type="RefSeq" id="WP_114132003.1">
    <property type="nucleotide sequence ID" value="NZ_CP068436.1"/>
</dbReference>
<dbReference type="InterPro" id="IPR029058">
    <property type="entry name" value="AB_hydrolase_fold"/>
</dbReference>
<dbReference type="PIRSF" id="PIRSF029171">
    <property type="entry name" value="Esterase_LipA"/>
    <property type="match status" value="1"/>
</dbReference>